<proteinExistence type="predicted"/>
<feature type="region of interest" description="Disordered" evidence="1">
    <location>
        <begin position="49"/>
        <end position="70"/>
    </location>
</feature>
<accession>A0AAV3PG90</accession>
<reference evidence="2 3" key="1">
    <citation type="submission" date="2024-01" db="EMBL/GenBank/DDBJ databases">
        <title>The complete chloroplast genome sequence of Lithospermum erythrorhizon: insights into the phylogenetic relationship among Boraginaceae species and the maternal lineages of purple gromwells.</title>
        <authorList>
            <person name="Okada T."/>
            <person name="Watanabe K."/>
        </authorList>
    </citation>
    <scope>NUCLEOTIDE SEQUENCE [LARGE SCALE GENOMIC DNA]</scope>
</reference>
<dbReference type="Proteomes" id="UP001454036">
    <property type="component" value="Unassembled WGS sequence"/>
</dbReference>
<sequence>MKKEFKRRPPEFVCRTWRRRRWRTCSSEKNRLRRKLTGVTDRRRLVKKIRGSEQKTPKMTSEKKIRAGEDHRSFAVRRRSCGVFDRRRTLSRSSELLTGAPSPEFHCYEGHRSKTLEEDHI</sequence>
<comment type="caution">
    <text evidence="2">The sequence shown here is derived from an EMBL/GenBank/DDBJ whole genome shotgun (WGS) entry which is preliminary data.</text>
</comment>
<name>A0AAV3PG90_LITER</name>
<evidence type="ECO:0000313" key="3">
    <source>
        <dbReference type="Proteomes" id="UP001454036"/>
    </source>
</evidence>
<gene>
    <name evidence="2" type="ORF">LIER_08323</name>
</gene>
<evidence type="ECO:0000313" key="2">
    <source>
        <dbReference type="EMBL" id="GAA0149052.1"/>
    </source>
</evidence>
<evidence type="ECO:0000256" key="1">
    <source>
        <dbReference type="SAM" id="MobiDB-lite"/>
    </source>
</evidence>
<protein>
    <submittedName>
        <fullName evidence="2">Uncharacterized protein</fullName>
    </submittedName>
</protein>
<dbReference type="EMBL" id="BAABME010001341">
    <property type="protein sequence ID" value="GAA0149052.1"/>
    <property type="molecule type" value="Genomic_DNA"/>
</dbReference>
<dbReference type="AlphaFoldDB" id="A0AAV3PG90"/>
<keyword evidence="3" id="KW-1185">Reference proteome</keyword>
<feature type="compositionally biased region" description="Basic and acidic residues" evidence="1">
    <location>
        <begin position="50"/>
        <end position="70"/>
    </location>
</feature>
<organism evidence="2 3">
    <name type="scientific">Lithospermum erythrorhizon</name>
    <name type="common">Purple gromwell</name>
    <name type="synonym">Lithospermum officinale var. erythrorhizon</name>
    <dbReference type="NCBI Taxonomy" id="34254"/>
    <lineage>
        <taxon>Eukaryota</taxon>
        <taxon>Viridiplantae</taxon>
        <taxon>Streptophyta</taxon>
        <taxon>Embryophyta</taxon>
        <taxon>Tracheophyta</taxon>
        <taxon>Spermatophyta</taxon>
        <taxon>Magnoliopsida</taxon>
        <taxon>eudicotyledons</taxon>
        <taxon>Gunneridae</taxon>
        <taxon>Pentapetalae</taxon>
        <taxon>asterids</taxon>
        <taxon>lamiids</taxon>
        <taxon>Boraginales</taxon>
        <taxon>Boraginaceae</taxon>
        <taxon>Boraginoideae</taxon>
        <taxon>Lithospermeae</taxon>
        <taxon>Lithospermum</taxon>
    </lineage>
</organism>